<keyword evidence="3" id="KW-1185">Reference proteome</keyword>
<evidence type="ECO:0000313" key="3">
    <source>
        <dbReference type="Proteomes" id="UP000606274"/>
    </source>
</evidence>
<feature type="region of interest" description="Disordered" evidence="1">
    <location>
        <begin position="74"/>
        <end position="123"/>
    </location>
</feature>
<feature type="compositionally biased region" description="Basic and acidic residues" evidence="1">
    <location>
        <begin position="109"/>
        <end position="123"/>
    </location>
</feature>
<gene>
    <name evidence="2" type="ORF">HF521_022644</name>
</gene>
<dbReference type="EMBL" id="JABFDY010000009">
    <property type="protein sequence ID" value="KAF7703637.1"/>
    <property type="molecule type" value="Genomic_DNA"/>
</dbReference>
<proteinExistence type="predicted"/>
<feature type="compositionally biased region" description="Polar residues" evidence="1">
    <location>
        <begin position="1"/>
        <end position="14"/>
    </location>
</feature>
<name>A0A8T0BD70_SILME</name>
<dbReference type="AlphaFoldDB" id="A0A8T0BD70"/>
<accession>A0A8T0BD70</accession>
<dbReference type="Proteomes" id="UP000606274">
    <property type="component" value="Unassembled WGS sequence"/>
</dbReference>
<reference evidence="2" key="1">
    <citation type="submission" date="2020-08" db="EMBL/GenBank/DDBJ databases">
        <title>Chromosome-level assembly of Southern catfish (Silurus meridionalis) provides insights into visual adaptation to the nocturnal and benthic lifestyles.</title>
        <authorList>
            <person name="Zhang Y."/>
            <person name="Wang D."/>
            <person name="Peng Z."/>
        </authorList>
    </citation>
    <scope>NUCLEOTIDE SEQUENCE</scope>
    <source>
        <strain evidence="2">SWU-2019-XX</strain>
        <tissue evidence="2">Muscle</tissue>
    </source>
</reference>
<evidence type="ECO:0000256" key="1">
    <source>
        <dbReference type="SAM" id="MobiDB-lite"/>
    </source>
</evidence>
<organism evidence="2 3">
    <name type="scientific">Silurus meridionalis</name>
    <name type="common">Southern catfish</name>
    <name type="synonym">Silurus soldatovi meridionalis</name>
    <dbReference type="NCBI Taxonomy" id="175797"/>
    <lineage>
        <taxon>Eukaryota</taxon>
        <taxon>Metazoa</taxon>
        <taxon>Chordata</taxon>
        <taxon>Craniata</taxon>
        <taxon>Vertebrata</taxon>
        <taxon>Euteleostomi</taxon>
        <taxon>Actinopterygii</taxon>
        <taxon>Neopterygii</taxon>
        <taxon>Teleostei</taxon>
        <taxon>Ostariophysi</taxon>
        <taxon>Siluriformes</taxon>
        <taxon>Siluridae</taxon>
        <taxon>Silurus</taxon>
    </lineage>
</organism>
<protein>
    <submittedName>
        <fullName evidence="2">Uncharacterized protein</fullName>
    </submittedName>
</protein>
<feature type="region of interest" description="Disordered" evidence="1">
    <location>
        <begin position="1"/>
        <end position="45"/>
    </location>
</feature>
<comment type="caution">
    <text evidence="2">The sequence shown here is derived from an EMBL/GenBank/DDBJ whole genome shotgun (WGS) entry which is preliminary data.</text>
</comment>
<feature type="compositionally biased region" description="Polar residues" evidence="1">
    <location>
        <begin position="86"/>
        <end position="108"/>
    </location>
</feature>
<sequence length="153" mass="17379">MATNNAAQPRQEGNQVKHVRNRANIDKMQSETCQRKPYRRQEQQRVRVETLHNAENLYSGDETDTLPEAVVEDQAENVEEEPPNLGNESVMESSTSNTEIKNTQPGSKELSETCNTKDNKTSENIKWNEAERYNGAPLRAHGGGNVWIKFLHD</sequence>
<evidence type="ECO:0000313" key="2">
    <source>
        <dbReference type="EMBL" id="KAF7703637.1"/>
    </source>
</evidence>